<sequence>MYKISQFSKISGLTIKALRYYDNEDILKPTSRDFENQYRYYSDNDLKTAQLIKLLRSFDFSIKEIKETIELVNLEEDLSHILHEKIKIIERNISKEKELSKKIRTYIKETNQRELYNEYSIQIIEVSEQLVASIHFTGKYTDLDQYIPILYGAAKNQKAGPHFNCYYDEDYSDNADIEICLPVKTTINHKNIKMKTLPKIKALKTIHYGSYDTLKYAYKVLIDYANKNQIKTITPSREIYIKSPGLIFRGNPNHYITEILLPFEVY</sequence>
<organism evidence="6 7">
    <name type="scientific">Anaerorhabdus furcosa</name>
    <dbReference type="NCBI Taxonomy" id="118967"/>
    <lineage>
        <taxon>Bacteria</taxon>
        <taxon>Bacillati</taxon>
        <taxon>Bacillota</taxon>
        <taxon>Erysipelotrichia</taxon>
        <taxon>Erysipelotrichales</taxon>
        <taxon>Erysipelotrichaceae</taxon>
        <taxon>Anaerorhabdus</taxon>
    </lineage>
</organism>
<dbReference type="InterPro" id="IPR009061">
    <property type="entry name" value="DNA-bd_dom_put_sf"/>
</dbReference>
<feature type="domain" description="HTH merR-type" evidence="5">
    <location>
        <begin position="1"/>
        <end position="71"/>
    </location>
</feature>
<dbReference type="EMBL" id="FUWY01000002">
    <property type="protein sequence ID" value="SJZ49381.1"/>
    <property type="molecule type" value="Genomic_DNA"/>
</dbReference>
<name>A0A1T4L4A4_9FIRM</name>
<dbReference type="Proteomes" id="UP000243297">
    <property type="component" value="Unassembled WGS sequence"/>
</dbReference>
<dbReference type="GO" id="GO:0003700">
    <property type="term" value="F:DNA-binding transcription factor activity"/>
    <property type="evidence" value="ECO:0007669"/>
    <property type="project" value="InterPro"/>
</dbReference>
<accession>A0A1T4L4A4</accession>
<dbReference type="SMART" id="SM00871">
    <property type="entry name" value="AraC_E_bind"/>
    <property type="match status" value="1"/>
</dbReference>
<dbReference type="Gene3D" id="3.20.80.10">
    <property type="entry name" value="Regulatory factor, effector binding domain"/>
    <property type="match status" value="1"/>
</dbReference>
<keyword evidence="7" id="KW-1185">Reference proteome</keyword>
<dbReference type="SUPFAM" id="SSF55136">
    <property type="entry name" value="Probable bacterial effector-binding domain"/>
    <property type="match status" value="1"/>
</dbReference>
<dbReference type="GO" id="GO:0003677">
    <property type="term" value="F:DNA binding"/>
    <property type="evidence" value="ECO:0007669"/>
    <property type="project" value="UniProtKB-KW"/>
</dbReference>
<dbReference type="AlphaFoldDB" id="A0A1T4L4A4"/>
<evidence type="ECO:0000256" key="3">
    <source>
        <dbReference type="ARBA" id="ARBA00023125"/>
    </source>
</evidence>
<dbReference type="PROSITE" id="PS00552">
    <property type="entry name" value="HTH_MERR_1"/>
    <property type="match status" value="1"/>
</dbReference>
<dbReference type="SMART" id="SM00422">
    <property type="entry name" value="HTH_MERR"/>
    <property type="match status" value="1"/>
</dbReference>
<dbReference type="InterPro" id="IPR010499">
    <property type="entry name" value="AraC_E-bd"/>
</dbReference>
<dbReference type="OrthoDB" id="9816011at2"/>
<dbReference type="SUPFAM" id="SSF46955">
    <property type="entry name" value="Putative DNA-binding domain"/>
    <property type="match status" value="1"/>
</dbReference>
<dbReference type="PROSITE" id="PS50937">
    <property type="entry name" value="HTH_MERR_2"/>
    <property type="match status" value="1"/>
</dbReference>
<evidence type="ECO:0000256" key="4">
    <source>
        <dbReference type="ARBA" id="ARBA00023163"/>
    </source>
</evidence>
<dbReference type="InterPro" id="IPR000551">
    <property type="entry name" value="MerR-type_HTH_dom"/>
</dbReference>
<keyword evidence="2" id="KW-0805">Transcription regulation</keyword>
<dbReference type="PANTHER" id="PTHR30204:SF69">
    <property type="entry name" value="MERR-FAMILY TRANSCRIPTIONAL REGULATOR"/>
    <property type="match status" value="1"/>
</dbReference>
<evidence type="ECO:0000256" key="2">
    <source>
        <dbReference type="ARBA" id="ARBA00023015"/>
    </source>
</evidence>
<evidence type="ECO:0000259" key="5">
    <source>
        <dbReference type="PROSITE" id="PS50937"/>
    </source>
</evidence>
<keyword evidence="1" id="KW-0678">Repressor</keyword>
<dbReference type="RefSeq" id="WP_078711155.1">
    <property type="nucleotide sequence ID" value="NZ_FUWY01000002.1"/>
</dbReference>
<keyword evidence="4" id="KW-0804">Transcription</keyword>
<protein>
    <submittedName>
        <fullName evidence="6">DNA-binding transcriptional regulator, MerR family</fullName>
    </submittedName>
</protein>
<dbReference type="Pfam" id="PF13411">
    <property type="entry name" value="MerR_1"/>
    <property type="match status" value="1"/>
</dbReference>
<proteinExistence type="predicted"/>
<evidence type="ECO:0000256" key="1">
    <source>
        <dbReference type="ARBA" id="ARBA00022491"/>
    </source>
</evidence>
<dbReference type="InterPro" id="IPR047057">
    <property type="entry name" value="MerR_fam"/>
</dbReference>
<reference evidence="7" key="1">
    <citation type="submission" date="2017-02" db="EMBL/GenBank/DDBJ databases">
        <authorList>
            <person name="Varghese N."/>
            <person name="Submissions S."/>
        </authorList>
    </citation>
    <scope>NUCLEOTIDE SEQUENCE [LARGE SCALE GENOMIC DNA]</scope>
    <source>
        <strain evidence="7">ATCC 25662</strain>
    </source>
</reference>
<gene>
    <name evidence="6" type="ORF">SAMN02745191_0718</name>
</gene>
<dbReference type="Pfam" id="PF06445">
    <property type="entry name" value="GyrI-like"/>
    <property type="match status" value="1"/>
</dbReference>
<dbReference type="InterPro" id="IPR011256">
    <property type="entry name" value="Reg_factor_effector_dom_sf"/>
</dbReference>
<keyword evidence="3 6" id="KW-0238">DNA-binding</keyword>
<dbReference type="Gene3D" id="1.10.1660.10">
    <property type="match status" value="1"/>
</dbReference>
<evidence type="ECO:0000313" key="6">
    <source>
        <dbReference type="EMBL" id="SJZ49381.1"/>
    </source>
</evidence>
<dbReference type="PANTHER" id="PTHR30204">
    <property type="entry name" value="REDOX-CYCLING DRUG-SENSING TRANSCRIPTIONAL ACTIVATOR SOXR"/>
    <property type="match status" value="1"/>
</dbReference>
<evidence type="ECO:0000313" key="7">
    <source>
        <dbReference type="Proteomes" id="UP000243297"/>
    </source>
</evidence>
<dbReference type="STRING" id="118967.SAMN02745191_0718"/>
<dbReference type="InterPro" id="IPR029442">
    <property type="entry name" value="GyrI-like"/>
</dbReference>